<keyword evidence="1" id="KW-0732">Signal</keyword>
<dbReference type="RefSeq" id="WP_379538008.1">
    <property type="nucleotide sequence ID" value="NZ_JBHSDR010000003.1"/>
</dbReference>
<evidence type="ECO:0000256" key="1">
    <source>
        <dbReference type="SAM" id="SignalP"/>
    </source>
</evidence>
<proteinExistence type="predicted"/>
<keyword evidence="3" id="KW-1185">Reference proteome</keyword>
<gene>
    <name evidence="2" type="ORF">ACFO0A_05735</name>
</gene>
<name>A0ABV8RP01_9SPHN</name>
<feature type="signal peptide" evidence="1">
    <location>
        <begin position="1"/>
        <end position="25"/>
    </location>
</feature>
<dbReference type="PROSITE" id="PS51257">
    <property type="entry name" value="PROKAR_LIPOPROTEIN"/>
    <property type="match status" value="1"/>
</dbReference>
<evidence type="ECO:0000313" key="2">
    <source>
        <dbReference type="EMBL" id="MFC4294559.1"/>
    </source>
</evidence>
<dbReference type="Proteomes" id="UP001595828">
    <property type="component" value="Unassembled WGS sequence"/>
</dbReference>
<feature type="chain" id="PRO_5045416846" description="Lipoprotein" evidence="1">
    <location>
        <begin position="26"/>
        <end position="220"/>
    </location>
</feature>
<reference evidence="3" key="1">
    <citation type="journal article" date="2019" name="Int. J. Syst. Evol. Microbiol.">
        <title>The Global Catalogue of Microorganisms (GCM) 10K type strain sequencing project: providing services to taxonomists for standard genome sequencing and annotation.</title>
        <authorList>
            <consortium name="The Broad Institute Genomics Platform"/>
            <consortium name="The Broad Institute Genome Sequencing Center for Infectious Disease"/>
            <person name="Wu L."/>
            <person name="Ma J."/>
        </authorList>
    </citation>
    <scope>NUCLEOTIDE SEQUENCE [LARGE SCALE GENOMIC DNA]</scope>
    <source>
        <strain evidence="3">CGMCC 1.12989</strain>
    </source>
</reference>
<sequence length="220" mass="23175">MIAWPTRTLALIAVPLLALGAGACAKKGELVIDSGVGVTALRSSCPTVGVPNYTGDVTLFTAPGRTDAGAIDVVASMTDLRSQCSESTDKIYTAATFEVLGRRTDVRGARQVQLPYFITVVRGGSAVVSKRVGTVTLDFADGQERAQGRGQAAAYVDRAEATLPADIRAKITAKRKAGDESAAVDPLNEPDVRAALARASFELLVGFQMNEQQLTYNATR</sequence>
<organism evidence="2 3">
    <name type="scientific">Novosphingobium tardum</name>
    <dbReference type="NCBI Taxonomy" id="1538021"/>
    <lineage>
        <taxon>Bacteria</taxon>
        <taxon>Pseudomonadati</taxon>
        <taxon>Pseudomonadota</taxon>
        <taxon>Alphaproteobacteria</taxon>
        <taxon>Sphingomonadales</taxon>
        <taxon>Sphingomonadaceae</taxon>
        <taxon>Novosphingobium</taxon>
    </lineage>
</organism>
<dbReference type="EMBL" id="JBHSDR010000003">
    <property type="protein sequence ID" value="MFC4294559.1"/>
    <property type="molecule type" value="Genomic_DNA"/>
</dbReference>
<accession>A0ABV8RP01</accession>
<comment type="caution">
    <text evidence="2">The sequence shown here is derived from an EMBL/GenBank/DDBJ whole genome shotgun (WGS) entry which is preliminary data.</text>
</comment>
<protein>
    <recommendedName>
        <fullName evidence="4">Lipoprotein</fullName>
    </recommendedName>
</protein>
<evidence type="ECO:0008006" key="4">
    <source>
        <dbReference type="Google" id="ProtNLM"/>
    </source>
</evidence>
<evidence type="ECO:0000313" key="3">
    <source>
        <dbReference type="Proteomes" id="UP001595828"/>
    </source>
</evidence>